<dbReference type="RefSeq" id="WP_250428595.1">
    <property type="nucleotide sequence ID" value="NZ_JALPRR010000001.1"/>
</dbReference>
<dbReference type="Proteomes" id="UP001597374">
    <property type="component" value="Unassembled WGS sequence"/>
</dbReference>
<evidence type="ECO:0000256" key="1">
    <source>
        <dbReference type="PROSITE-ProRule" id="PRU00285"/>
    </source>
</evidence>
<dbReference type="InterPro" id="IPR008978">
    <property type="entry name" value="HSP20-like_chaperone"/>
</dbReference>
<dbReference type="SUPFAM" id="SSF49764">
    <property type="entry name" value="HSP20-like chaperones"/>
    <property type="match status" value="1"/>
</dbReference>
<dbReference type="InterPro" id="IPR002068">
    <property type="entry name" value="A-crystallin/Hsp20_dom"/>
</dbReference>
<evidence type="ECO:0000313" key="5">
    <source>
        <dbReference type="Proteomes" id="UP001597374"/>
    </source>
</evidence>
<dbReference type="PROSITE" id="PS01031">
    <property type="entry name" value="SHSP"/>
    <property type="match status" value="1"/>
</dbReference>
<dbReference type="Gene3D" id="2.60.40.790">
    <property type="match status" value="1"/>
</dbReference>
<dbReference type="Pfam" id="PF00011">
    <property type="entry name" value="HSP20"/>
    <property type="match status" value="1"/>
</dbReference>
<keyword evidence="5" id="KW-1185">Reference proteome</keyword>
<dbReference type="CDD" id="cd00298">
    <property type="entry name" value="ACD_sHsps_p23-like"/>
    <property type="match status" value="1"/>
</dbReference>
<evidence type="ECO:0000259" key="3">
    <source>
        <dbReference type="PROSITE" id="PS01031"/>
    </source>
</evidence>
<comment type="similarity">
    <text evidence="1 2">Belongs to the small heat shock protein (HSP20) family.</text>
</comment>
<sequence length="128" mass="14589">MKIIKNKEFLRSIAQQINLLNTVSGGVSETYVDIEKYNRGAVIKVWAAGVNPDAFKVVLHSNQLTIFSLFHSPENQEMAVPLFNKVFMLPPQVDISRIEALHQNGELQVKLPYHESTFKPQEIEIKQL</sequence>
<name>A0ABW5CZ06_9BACT</name>
<dbReference type="EMBL" id="JBHUIM010000001">
    <property type="protein sequence ID" value="MFD2246817.1"/>
    <property type="molecule type" value="Genomic_DNA"/>
</dbReference>
<feature type="domain" description="SHSP" evidence="3">
    <location>
        <begin position="22"/>
        <end position="128"/>
    </location>
</feature>
<organism evidence="4 5">
    <name type="scientific">Pontibacter ruber</name>
    <dbReference type="NCBI Taxonomy" id="1343895"/>
    <lineage>
        <taxon>Bacteria</taxon>
        <taxon>Pseudomonadati</taxon>
        <taxon>Bacteroidota</taxon>
        <taxon>Cytophagia</taxon>
        <taxon>Cytophagales</taxon>
        <taxon>Hymenobacteraceae</taxon>
        <taxon>Pontibacter</taxon>
    </lineage>
</organism>
<comment type="caution">
    <text evidence="4">The sequence shown here is derived from an EMBL/GenBank/DDBJ whole genome shotgun (WGS) entry which is preliminary data.</text>
</comment>
<evidence type="ECO:0000256" key="2">
    <source>
        <dbReference type="RuleBase" id="RU003616"/>
    </source>
</evidence>
<reference evidence="5" key="1">
    <citation type="journal article" date="2019" name="Int. J. Syst. Evol. Microbiol.">
        <title>The Global Catalogue of Microorganisms (GCM) 10K type strain sequencing project: providing services to taxonomists for standard genome sequencing and annotation.</title>
        <authorList>
            <consortium name="The Broad Institute Genomics Platform"/>
            <consortium name="The Broad Institute Genome Sequencing Center for Infectious Disease"/>
            <person name="Wu L."/>
            <person name="Ma J."/>
        </authorList>
    </citation>
    <scope>NUCLEOTIDE SEQUENCE [LARGE SCALE GENOMIC DNA]</scope>
    <source>
        <strain evidence="5">CGMCC 4.1782</strain>
    </source>
</reference>
<accession>A0ABW5CZ06</accession>
<proteinExistence type="inferred from homology"/>
<evidence type="ECO:0000313" key="4">
    <source>
        <dbReference type="EMBL" id="MFD2246817.1"/>
    </source>
</evidence>
<protein>
    <submittedName>
        <fullName evidence="4">Hsp20/alpha crystallin family protein</fullName>
    </submittedName>
</protein>
<gene>
    <name evidence="4" type="ORF">ACFSKP_11165</name>
</gene>